<evidence type="ECO:0000256" key="1">
    <source>
        <dbReference type="ARBA" id="ARBA00004141"/>
    </source>
</evidence>
<dbReference type="SMART" id="SM00918">
    <property type="entry name" value="Lig_chan-Glu_bd"/>
    <property type="match status" value="1"/>
</dbReference>
<evidence type="ECO:0000256" key="3">
    <source>
        <dbReference type="ARBA" id="ARBA00022692"/>
    </source>
</evidence>
<dbReference type="SMART" id="SM00062">
    <property type="entry name" value="PBPb"/>
    <property type="match status" value="1"/>
</dbReference>
<dbReference type="InterPro" id="IPR001638">
    <property type="entry name" value="Solute-binding_3/MltF_N"/>
</dbReference>
<keyword evidence="2" id="KW-0813">Transport</keyword>
<feature type="non-terminal residue" evidence="14">
    <location>
        <position position="297"/>
    </location>
</feature>
<dbReference type="SMART" id="SM00079">
    <property type="entry name" value="PBPe"/>
    <property type="match status" value="1"/>
</dbReference>
<evidence type="ECO:0000259" key="12">
    <source>
        <dbReference type="SMART" id="SM00079"/>
    </source>
</evidence>
<comment type="caution">
    <text evidence="14">The sequence shown here is derived from an EMBL/GenBank/DDBJ whole genome shotgun (WGS) entry which is preliminary data.</text>
</comment>
<evidence type="ECO:0000256" key="7">
    <source>
        <dbReference type="ARBA" id="ARBA00023170"/>
    </source>
</evidence>
<evidence type="ECO:0000259" key="11">
    <source>
        <dbReference type="SMART" id="SM00062"/>
    </source>
</evidence>
<feature type="domain" description="Solute-binding protein family 3/N-terminal" evidence="11">
    <location>
        <begin position="19"/>
        <end position="260"/>
    </location>
</feature>
<reference evidence="14" key="1">
    <citation type="journal article" date="2023" name="Mol. Biol. Evol.">
        <title>Third-Generation Sequencing Reveals the Adaptive Role of the Epigenome in Three Deep-Sea Polychaetes.</title>
        <authorList>
            <person name="Perez M."/>
            <person name="Aroh O."/>
            <person name="Sun Y."/>
            <person name="Lan Y."/>
            <person name="Juniper S.K."/>
            <person name="Young C.R."/>
            <person name="Angers B."/>
            <person name="Qian P.Y."/>
        </authorList>
    </citation>
    <scope>NUCLEOTIDE SEQUENCE</scope>
    <source>
        <strain evidence="14">R07B-5</strain>
    </source>
</reference>
<evidence type="ECO:0000256" key="10">
    <source>
        <dbReference type="ARBA" id="ARBA00023303"/>
    </source>
</evidence>
<keyword evidence="8" id="KW-0325">Glycoprotein</keyword>
<name>A0AAD9L673_RIDPI</name>
<evidence type="ECO:0000259" key="13">
    <source>
        <dbReference type="SMART" id="SM00918"/>
    </source>
</evidence>
<evidence type="ECO:0000256" key="9">
    <source>
        <dbReference type="ARBA" id="ARBA00023286"/>
    </source>
</evidence>
<evidence type="ECO:0000313" key="14">
    <source>
        <dbReference type="EMBL" id="KAK2183644.1"/>
    </source>
</evidence>
<dbReference type="SUPFAM" id="SSF53850">
    <property type="entry name" value="Periplasmic binding protein-like II"/>
    <property type="match status" value="1"/>
</dbReference>
<comment type="subcellular location">
    <subcellularLocation>
        <location evidence="1">Membrane</location>
        <topology evidence="1">Multi-pass membrane protein</topology>
    </subcellularLocation>
</comment>
<dbReference type="EMBL" id="JAODUO010000301">
    <property type="protein sequence ID" value="KAK2183644.1"/>
    <property type="molecule type" value="Genomic_DNA"/>
</dbReference>
<dbReference type="InterPro" id="IPR015683">
    <property type="entry name" value="Ionotropic_Glu_rcpt"/>
</dbReference>
<gene>
    <name evidence="14" type="ORF">NP493_301g00005</name>
</gene>
<keyword evidence="5" id="KW-0406">Ion transport</keyword>
<keyword evidence="15" id="KW-1185">Reference proteome</keyword>
<keyword evidence="9" id="KW-1071">Ligand-gated ion channel</keyword>
<proteinExistence type="predicted"/>
<sequence length="297" mass="32703">FNGCFRFSGENYDEEISVSNIVKRYTTAPPYVIVRKTARGDNHFEGFTVDLLDAVCARISCRYKIYMSEDGIGSKDTGMIGEVHRGAADLALGPIAMTRMRGQAVDFSIPWLDAPLSVLIRRDTGITSLKELLDQDTIRYGISISGVAMSKFMGTKEEPYSRMSVKMSRNPNVYVSSVDTGLTRVLNENYSLILDKPMAEYLANKHCELTSIGEFLDDGQGYGFPLTKGDRLMPAINDALRAMKHDGAIMALYKKWWKVDSCRPERVGAVSGAASLPLGFSLCAAIMLSLCSVSSLL</sequence>
<evidence type="ECO:0000256" key="2">
    <source>
        <dbReference type="ARBA" id="ARBA00022448"/>
    </source>
</evidence>
<protein>
    <recommendedName>
        <fullName evidence="16">Glutamate receptor</fullName>
    </recommendedName>
</protein>
<keyword evidence="10" id="KW-0407">Ion channel</keyword>
<dbReference type="InterPro" id="IPR001320">
    <property type="entry name" value="Iontro_rcpt_C"/>
</dbReference>
<evidence type="ECO:0000256" key="6">
    <source>
        <dbReference type="ARBA" id="ARBA00023136"/>
    </source>
</evidence>
<accession>A0AAD9L673</accession>
<evidence type="ECO:0000256" key="5">
    <source>
        <dbReference type="ARBA" id="ARBA00023065"/>
    </source>
</evidence>
<feature type="domain" description="Ionotropic glutamate receptor C-terminal" evidence="12">
    <location>
        <begin position="22"/>
        <end position="259"/>
    </location>
</feature>
<dbReference type="GO" id="GO:0016020">
    <property type="term" value="C:membrane"/>
    <property type="evidence" value="ECO:0007669"/>
    <property type="project" value="UniProtKB-SubCell"/>
</dbReference>
<evidence type="ECO:0000256" key="4">
    <source>
        <dbReference type="ARBA" id="ARBA00022989"/>
    </source>
</evidence>
<evidence type="ECO:0008006" key="16">
    <source>
        <dbReference type="Google" id="ProtNLM"/>
    </source>
</evidence>
<dbReference type="InterPro" id="IPR019594">
    <property type="entry name" value="Glu/Gly-bd"/>
</dbReference>
<dbReference type="Proteomes" id="UP001209878">
    <property type="component" value="Unassembled WGS sequence"/>
</dbReference>
<feature type="domain" description="Ionotropic glutamate receptor L-glutamate and glycine-binding" evidence="13">
    <location>
        <begin position="30"/>
        <end position="85"/>
    </location>
</feature>
<dbReference type="GO" id="GO:0015276">
    <property type="term" value="F:ligand-gated monoatomic ion channel activity"/>
    <property type="evidence" value="ECO:0007669"/>
    <property type="project" value="InterPro"/>
</dbReference>
<evidence type="ECO:0000256" key="8">
    <source>
        <dbReference type="ARBA" id="ARBA00023180"/>
    </source>
</evidence>
<keyword evidence="3" id="KW-0812">Transmembrane</keyword>
<dbReference type="AlphaFoldDB" id="A0AAD9L673"/>
<dbReference type="PANTHER" id="PTHR18966">
    <property type="entry name" value="IONOTROPIC GLUTAMATE RECEPTOR"/>
    <property type="match status" value="1"/>
</dbReference>
<keyword evidence="7" id="KW-0675">Receptor</keyword>
<keyword evidence="4" id="KW-1133">Transmembrane helix</keyword>
<keyword evidence="6" id="KW-0472">Membrane</keyword>
<evidence type="ECO:0000313" key="15">
    <source>
        <dbReference type="Proteomes" id="UP001209878"/>
    </source>
</evidence>
<organism evidence="14 15">
    <name type="scientific">Ridgeia piscesae</name>
    <name type="common">Tubeworm</name>
    <dbReference type="NCBI Taxonomy" id="27915"/>
    <lineage>
        <taxon>Eukaryota</taxon>
        <taxon>Metazoa</taxon>
        <taxon>Spiralia</taxon>
        <taxon>Lophotrochozoa</taxon>
        <taxon>Annelida</taxon>
        <taxon>Polychaeta</taxon>
        <taxon>Sedentaria</taxon>
        <taxon>Canalipalpata</taxon>
        <taxon>Sabellida</taxon>
        <taxon>Siboglinidae</taxon>
        <taxon>Ridgeia</taxon>
    </lineage>
</organism>
<dbReference type="Pfam" id="PF10613">
    <property type="entry name" value="Lig_chan-Glu_bd"/>
    <property type="match status" value="1"/>
</dbReference>
<dbReference type="Gene3D" id="3.40.190.10">
    <property type="entry name" value="Periplasmic binding protein-like II"/>
    <property type="match status" value="2"/>
</dbReference>